<dbReference type="Gene3D" id="3.40.190.10">
    <property type="entry name" value="Periplasmic binding protein-like II"/>
    <property type="match status" value="1"/>
</dbReference>
<evidence type="ECO:0000259" key="7">
    <source>
        <dbReference type="PROSITE" id="PS50304"/>
    </source>
</evidence>
<dbReference type="PANTHER" id="PTHR39267:SF1">
    <property type="entry name" value="SURVIVAL MOTOR NEURON PROTEIN"/>
    <property type="match status" value="1"/>
</dbReference>
<keyword evidence="4" id="KW-0508">mRNA splicing</keyword>
<dbReference type="InterPro" id="IPR049481">
    <property type="entry name" value="SMN_G2-BD"/>
</dbReference>
<evidence type="ECO:0000256" key="1">
    <source>
        <dbReference type="ARBA" id="ARBA00004123"/>
    </source>
</evidence>
<accession>A0A336N3A3</accession>
<evidence type="ECO:0000313" key="9">
    <source>
        <dbReference type="EMBL" id="SSX35347.1"/>
    </source>
</evidence>
<evidence type="ECO:0000256" key="6">
    <source>
        <dbReference type="SAM" id="MobiDB-lite"/>
    </source>
</evidence>
<keyword evidence="5" id="KW-0539">Nucleus</keyword>
<dbReference type="Gene3D" id="2.30.30.140">
    <property type="match status" value="1"/>
</dbReference>
<feature type="region of interest" description="Disordered" evidence="6">
    <location>
        <begin position="46"/>
        <end position="69"/>
    </location>
</feature>
<dbReference type="InterPro" id="IPR002999">
    <property type="entry name" value="Tudor"/>
</dbReference>
<evidence type="ECO:0000256" key="2">
    <source>
        <dbReference type="ARBA" id="ARBA00005371"/>
    </source>
</evidence>
<evidence type="ECO:0000256" key="4">
    <source>
        <dbReference type="ARBA" id="ARBA00023187"/>
    </source>
</evidence>
<protein>
    <submittedName>
        <fullName evidence="9">CSON009676 protein</fullName>
    </submittedName>
    <submittedName>
        <fullName evidence="8">CSON012763 protein</fullName>
    </submittedName>
</protein>
<dbReference type="GO" id="GO:0006397">
    <property type="term" value="P:mRNA processing"/>
    <property type="evidence" value="ECO:0007669"/>
    <property type="project" value="UniProtKB-KW"/>
</dbReference>
<dbReference type="PROSITE" id="PS50304">
    <property type="entry name" value="TUDOR"/>
    <property type="match status" value="1"/>
</dbReference>
<reference evidence="9" key="1">
    <citation type="submission" date="2018-07" db="EMBL/GenBank/DDBJ databases">
        <authorList>
            <person name="Quirk P.G."/>
            <person name="Krulwich T.A."/>
        </authorList>
    </citation>
    <scope>NUCLEOTIDE SEQUENCE</scope>
</reference>
<dbReference type="Pfam" id="PF20636">
    <property type="entry name" value="SMN_G2-BD"/>
    <property type="match status" value="1"/>
</dbReference>
<name>A0A336N3A3_CULSO</name>
<feature type="region of interest" description="Disordered" evidence="6">
    <location>
        <begin position="122"/>
        <end position="152"/>
    </location>
</feature>
<dbReference type="VEuPathDB" id="VectorBase:CSON012763"/>
<proteinExistence type="inferred from homology"/>
<feature type="compositionally biased region" description="Basic and acidic residues" evidence="6">
    <location>
        <begin position="56"/>
        <end position="69"/>
    </location>
</feature>
<dbReference type="Pfam" id="PF20635">
    <property type="entry name" value="SMN_YG-box"/>
    <property type="match status" value="1"/>
</dbReference>
<evidence type="ECO:0000256" key="3">
    <source>
        <dbReference type="ARBA" id="ARBA00022664"/>
    </source>
</evidence>
<organism evidence="9">
    <name type="scientific">Culicoides sonorensis</name>
    <name type="common">Biting midge</name>
    <dbReference type="NCBI Taxonomy" id="179676"/>
    <lineage>
        <taxon>Eukaryota</taxon>
        <taxon>Metazoa</taxon>
        <taxon>Ecdysozoa</taxon>
        <taxon>Arthropoda</taxon>
        <taxon>Hexapoda</taxon>
        <taxon>Insecta</taxon>
        <taxon>Pterygota</taxon>
        <taxon>Neoptera</taxon>
        <taxon>Endopterygota</taxon>
        <taxon>Diptera</taxon>
        <taxon>Nematocera</taxon>
        <taxon>Chironomoidea</taxon>
        <taxon>Ceratopogonidae</taxon>
        <taxon>Ceratopogoninae</taxon>
        <taxon>Culicoides</taxon>
        <taxon>Monoculicoides</taxon>
    </lineage>
</organism>
<keyword evidence="3" id="KW-0507">mRNA processing</keyword>
<dbReference type="CDD" id="cd22852">
    <property type="entry name" value="SMN_C"/>
    <property type="match status" value="1"/>
</dbReference>
<dbReference type="AlphaFoldDB" id="A0A336N3A3"/>
<dbReference type="VEuPathDB" id="VectorBase:CSON009676"/>
<comment type="subcellular location">
    <subcellularLocation>
        <location evidence="1">Nucleus</location>
    </subcellularLocation>
</comment>
<feature type="domain" description="Tudor" evidence="7">
    <location>
        <begin position="70"/>
        <end position="128"/>
    </location>
</feature>
<dbReference type="PANTHER" id="PTHR39267">
    <property type="entry name" value="SURVIVAL MOTOR NEURON-LIKE PROTEIN 1"/>
    <property type="match status" value="1"/>
</dbReference>
<evidence type="ECO:0000313" key="8">
    <source>
        <dbReference type="EMBL" id="SSX25813.1"/>
    </source>
</evidence>
<dbReference type="GO" id="GO:0005634">
    <property type="term" value="C:nucleus"/>
    <property type="evidence" value="ECO:0007669"/>
    <property type="project" value="UniProtKB-SubCell"/>
</dbReference>
<evidence type="ECO:0000256" key="5">
    <source>
        <dbReference type="ARBA" id="ARBA00023242"/>
    </source>
</evidence>
<dbReference type="EMBL" id="UFQT01000617">
    <property type="protein sequence ID" value="SSX25813.1"/>
    <property type="molecule type" value="Genomic_DNA"/>
</dbReference>
<sequence>MPNSTGNIKDMKNDLWDDTLIIKAYEESMKLAKEEVAKRLANATNKKLAAGGAQKQPEKTESPGTSKQKDFKIGEFCRATYQDGVDYEAKIIATDSNGQFLIRYIGYENEEYKTKDELLPSWGKKSRKQQKSEAKQANADVDGSESGVSMEGDFGNNVLFERPTPGKAQSKGGSAHKIPAPTVMYPPPPPMPPMLDENLEDAENLSAMLMSWYMSGYYTGLYQGQKMAQQKRKNR</sequence>
<dbReference type="SUPFAM" id="SSF63748">
    <property type="entry name" value="Tudor/PWWP/MBT"/>
    <property type="match status" value="1"/>
</dbReference>
<dbReference type="EMBL" id="UFQT01003889">
    <property type="protein sequence ID" value="SSX35347.1"/>
    <property type="molecule type" value="Genomic_DNA"/>
</dbReference>
<comment type="similarity">
    <text evidence="2">Belongs to the SMN family.</text>
</comment>
<dbReference type="InterPro" id="IPR047313">
    <property type="entry name" value="SMN_C"/>
</dbReference>
<dbReference type="SMART" id="SM00333">
    <property type="entry name" value="TUDOR"/>
    <property type="match status" value="1"/>
</dbReference>
<gene>
    <name evidence="9" type="primary">CSON009676</name>
    <name evidence="8" type="synonym">CSON012763</name>
</gene>
<dbReference type="GO" id="GO:0008380">
    <property type="term" value="P:RNA splicing"/>
    <property type="evidence" value="ECO:0007669"/>
    <property type="project" value="UniProtKB-KW"/>
</dbReference>
<dbReference type="InterPro" id="IPR040424">
    <property type="entry name" value="Smn1"/>
</dbReference>